<accession>A0A5N5STY3</accession>
<evidence type="ECO:0000256" key="5">
    <source>
        <dbReference type="PROSITE-ProRule" id="PRU01371"/>
    </source>
</evidence>
<reference evidence="8 9" key="1">
    <citation type="journal article" date="2019" name="PLoS Biol.">
        <title>Sex chromosomes control vertical transmission of feminizing Wolbachia symbionts in an isopod.</title>
        <authorList>
            <person name="Becking T."/>
            <person name="Chebbi M.A."/>
            <person name="Giraud I."/>
            <person name="Moumen B."/>
            <person name="Laverre T."/>
            <person name="Caubet Y."/>
            <person name="Peccoud J."/>
            <person name="Gilbert C."/>
            <person name="Cordaux R."/>
        </authorList>
    </citation>
    <scope>NUCLEOTIDE SEQUENCE [LARGE SCALE GENOMIC DNA]</scope>
    <source>
        <strain evidence="8">ANa2</strain>
        <tissue evidence="8">Whole body excluding digestive tract and cuticle</tissue>
    </source>
</reference>
<feature type="region of interest" description="Disordered" evidence="6">
    <location>
        <begin position="359"/>
        <end position="392"/>
    </location>
</feature>
<feature type="compositionally biased region" description="Low complexity" evidence="6">
    <location>
        <begin position="648"/>
        <end position="657"/>
    </location>
</feature>
<feature type="compositionally biased region" description="Low complexity" evidence="6">
    <location>
        <begin position="687"/>
        <end position="701"/>
    </location>
</feature>
<sequence length="743" mass="82047">MSFPEDETEVGAPLSPVTEMPPEYPDDEDGSNLVPCSVCNRTFNPTSLQRHEKVCEKLQAKKRNKFDSTKQRQDGLDIPHTGLRAKNEKEDKRRKSRWREKHQEFLRTIRAAKGSSEDGENDEDGSPQRNIPSDYIQCPHCERYFGPKAADRHISWCGEQKSRLPRTHTNEDSEAIQRLKTRTKYIPPKPGQNGWRAPKKRDVISSIPPSNVGPNITPPGRLITPPSPSQSYASPHYSNRQQQRHLSPPPLSPTRKSSSSSLPPGPPRYGTGSLGRAAGKQFSSILASVTGCNPGYGVSSGYGTQSLYGSNSSHSSNNSHLPFNRSASLRLPKKRSIAAGRMARHRDLASDMLASVTLGGKAKREEPEGDEASNMTPYYDRTPSKLDNAPYDPFSAAEMQFQDLLRPSKPGGNLRSDMMGSTNSLKHFGLKRFSPERDISPAPLKPRSLMIGRGSLSLCSLGLDSFDFNSCNARSPGDDSSELESLNNSPRELNSPVNGVNDFLNRRLSPSRNSGTKKYDDDGHTSSQYGSRYNSRSRSVSTHSNKSNVGSTDENKREDKVYSWRKSPTPPFNSSIFDSLNKRSPKELSPSRQIIRKTSPGFKTTINDLDSSSSSYNSAWTANSDLLGSPKNYSRYLGGGRSFREQPSGSSQSTSDSLKALRATLDEEMKAQKKTIDSLDDTQQRVSSSSSTDSSVLIQSSPTYSPVGKIRSSTHSSLPIFCYECGKKYPVDVAKFCCHCECL</sequence>
<keyword evidence="9" id="KW-1185">Reference proteome</keyword>
<feature type="compositionally biased region" description="Low complexity" evidence="6">
    <location>
        <begin position="253"/>
        <end position="262"/>
    </location>
</feature>
<dbReference type="AlphaFoldDB" id="A0A5N5STY3"/>
<protein>
    <submittedName>
        <fullName evidence="8">Zinc finger C2HC domain-containing protein 1A</fullName>
    </submittedName>
</protein>
<feature type="region of interest" description="Disordered" evidence="6">
    <location>
        <begin position="638"/>
        <end position="657"/>
    </location>
</feature>
<evidence type="ECO:0000313" key="9">
    <source>
        <dbReference type="Proteomes" id="UP000326759"/>
    </source>
</evidence>
<dbReference type="Proteomes" id="UP000326759">
    <property type="component" value="Unassembled WGS sequence"/>
</dbReference>
<feature type="compositionally biased region" description="Polar residues" evidence="6">
    <location>
        <begin position="525"/>
        <end position="552"/>
    </location>
</feature>
<dbReference type="Gene3D" id="3.30.160.60">
    <property type="entry name" value="Classic Zinc Finger"/>
    <property type="match status" value="1"/>
</dbReference>
<evidence type="ECO:0000256" key="4">
    <source>
        <dbReference type="ARBA" id="ARBA00022833"/>
    </source>
</evidence>
<feature type="region of interest" description="Disordered" evidence="6">
    <location>
        <begin position="1"/>
        <end position="31"/>
    </location>
</feature>
<feature type="compositionally biased region" description="Polar residues" evidence="6">
    <location>
        <begin position="601"/>
        <end position="610"/>
    </location>
</feature>
<dbReference type="GO" id="GO:0008270">
    <property type="term" value="F:zinc ion binding"/>
    <property type="evidence" value="ECO:0007669"/>
    <property type="project" value="UniProtKB-KW"/>
</dbReference>
<dbReference type="PANTHER" id="PTHR13555">
    <property type="entry name" value="C2H2 ZINC FINGER CGI-62-RELATED"/>
    <property type="match status" value="1"/>
</dbReference>
<feature type="region of interest" description="Disordered" evidence="6">
    <location>
        <begin position="674"/>
        <end position="703"/>
    </location>
</feature>
<dbReference type="EMBL" id="SEYY01020015">
    <property type="protein sequence ID" value="KAB7497684.1"/>
    <property type="molecule type" value="Genomic_DNA"/>
</dbReference>
<dbReference type="PANTHER" id="PTHR13555:SF5">
    <property type="entry name" value="ZINC-FINGER OF A C2HC-TYPE"/>
    <property type="match status" value="1"/>
</dbReference>
<feature type="region of interest" description="Disordered" evidence="6">
    <location>
        <begin position="160"/>
        <end position="276"/>
    </location>
</feature>
<evidence type="ECO:0000313" key="8">
    <source>
        <dbReference type="EMBL" id="KAB7497684.1"/>
    </source>
</evidence>
<evidence type="ECO:0000256" key="2">
    <source>
        <dbReference type="ARBA" id="ARBA00022737"/>
    </source>
</evidence>
<dbReference type="InterPro" id="IPR026319">
    <property type="entry name" value="ZC2HC1A/B-like"/>
</dbReference>
<keyword evidence="2" id="KW-0677">Repeat</keyword>
<feature type="compositionally biased region" description="Polar residues" evidence="6">
    <location>
        <begin position="229"/>
        <end position="245"/>
    </location>
</feature>
<feature type="compositionally biased region" description="Basic and acidic residues" evidence="6">
    <location>
        <begin position="60"/>
        <end position="77"/>
    </location>
</feature>
<feature type="domain" description="C2HC/C3H-type" evidence="7">
    <location>
        <begin position="134"/>
        <end position="163"/>
    </location>
</feature>
<dbReference type="Pfam" id="PF13913">
    <property type="entry name" value="zf-C2HC_2"/>
    <property type="match status" value="2"/>
</dbReference>
<feature type="compositionally biased region" description="Polar residues" evidence="6">
    <location>
        <begin position="483"/>
        <end position="498"/>
    </location>
</feature>
<keyword evidence="4" id="KW-0862">Zinc</keyword>
<gene>
    <name evidence="8" type="primary">ZC2HC1A</name>
    <name evidence="8" type="ORF">Anas_01339</name>
</gene>
<feature type="region of interest" description="Disordered" evidence="6">
    <location>
        <begin position="60"/>
        <end position="135"/>
    </location>
</feature>
<feature type="region of interest" description="Disordered" evidence="6">
    <location>
        <begin position="474"/>
        <end position="616"/>
    </location>
</feature>
<feature type="region of interest" description="Disordered" evidence="6">
    <location>
        <begin position="308"/>
        <end position="328"/>
    </location>
</feature>
<dbReference type="OrthoDB" id="10066537at2759"/>
<dbReference type="PROSITE" id="PS52027">
    <property type="entry name" value="ZF_C2HC_C3H"/>
    <property type="match status" value="2"/>
</dbReference>
<evidence type="ECO:0000259" key="7">
    <source>
        <dbReference type="PROSITE" id="PS52027"/>
    </source>
</evidence>
<evidence type="ECO:0000256" key="1">
    <source>
        <dbReference type="ARBA" id="ARBA00022723"/>
    </source>
</evidence>
<dbReference type="InterPro" id="IPR049899">
    <property type="entry name" value="Znf_C2HC_C3H"/>
</dbReference>
<evidence type="ECO:0000256" key="3">
    <source>
        <dbReference type="ARBA" id="ARBA00022771"/>
    </source>
</evidence>
<organism evidence="8 9">
    <name type="scientific">Armadillidium nasatum</name>
    <dbReference type="NCBI Taxonomy" id="96803"/>
    <lineage>
        <taxon>Eukaryota</taxon>
        <taxon>Metazoa</taxon>
        <taxon>Ecdysozoa</taxon>
        <taxon>Arthropoda</taxon>
        <taxon>Crustacea</taxon>
        <taxon>Multicrustacea</taxon>
        <taxon>Malacostraca</taxon>
        <taxon>Eumalacostraca</taxon>
        <taxon>Peracarida</taxon>
        <taxon>Isopoda</taxon>
        <taxon>Oniscidea</taxon>
        <taxon>Crinocheta</taxon>
        <taxon>Armadillidiidae</taxon>
        <taxon>Armadillidium</taxon>
    </lineage>
</organism>
<proteinExistence type="predicted"/>
<name>A0A5N5STY3_9CRUS</name>
<feature type="compositionally biased region" description="Basic and acidic residues" evidence="6">
    <location>
        <begin position="553"/>
        <end position="562"/>
    </location>
</feature>
<feature type="domain" description="C2HC/C3H-type" evidence="7">
    <location>
        <begin position="32"/>
        <end position="61"/>
    </location>
</feature>
<feature type="compositionally biased region" description="Low complexity" evidence="6">
    <location>
        <begin position="310"/>
        <end position="320"/>
    </location>
</feature>
<keyword evidence="3 5" id="KW-0863">Zinc-finger</keyword>
<comment type="caution">
    <text evidence="8">The sequence shown here is derived from an EMBL/GenBank/DDBJ whole genome shotgun (WGS) entry which is preliminary data.</text>
</comment>
<evidence type="ECO:0000256" key="6">
    <source>
        <dbReference type="SAM" id="MobiDB-lite"/>
    </source>
</evidence>
<feature type="compositionally biased region" description="Basic and acidic residues" evidence="6">
    <location>
        <begin position="168"/>
        <end position="177"/>
    </location>
</feature>
<keyword evidence="1" id="KW-0479">Metal-binding</keyword>